<comment type="caution">
    <text evidence="1">The sequence shown here is derived from an EMBL/GenBank/DDBJ whole genome shotgun (WGS) entry which is preliminary data.</text>
</comment>
<proteinExistence type="predicted"/>
<evidence type="ECO:0000313" key="2">
    <source>
        <dbReference type="Proteomes" id="UP000295573"/>
    </source>
</evidence>
<dbReference type="Pfam" id="PF04978">
    <property type="entry name" value="MST"/>
    <property type="match status" value="1"/>
</dbReference>
<dbReference type="InterPro" id="IPR007061">
    <property type="entry name" value="MST-like"/>
</dbReference>
<gene>
    <name evidence="1" type="ORF">EV646_104152</name>
</gene>
<dbReference type="Proteomes" id="UP000295573">
    <property type="component" value="Unassembled WGS sequence"/>
</dbReference>
<organism evidence="1 2">
    <name type="scientific">Kribbella antiqua</name>
    <dbReference type="NCBI Taxonomy" id="2512217"/>
    <lineage>
        <taxon>Bacteria</taxon>
        <taxon>Bacillati</taxon>
        <taxon>Actinomycetota</taxon>
        <taxon>Actinomycetes</taxon>
        <taxon>Propionibacteriales</taxon>
        <taxon>Kribbellaceae</taxon>
        <taxon>Kribbella</taxon>
    </lineage>
</organism>
<accession>A0A4R2IZB9</accession>
<sequence>MTRRIGDAEPNADAWATEDETRADIVGCYQRVWDNADATIDALALDAPGRVPWWTTGDVTLHRIAISARTSLPR</sequence>
<dbReference type="SUPFAM" id="SSF109854">
    <property type="entry name" value="DinB/YfiT-like putative metalloenzymes"/>
    <property type="match status" value="1"/>
</dbReference>
<dbReference type="EMBL" id="SLWR01000004">
    <property type="protein sequence ID" value="TCO48335.1"/>
    <property type="molecule type" value="Genomic_DNA"/>
</dbReference>
<dbReference type="RefSeq" id="WP_132148133.1">
    <property type="nucleotide sequence ID" value="NZ_SLWR01000004.1"/>
</dbReference>
<keyword evidence="2" id="KW-1185">Reference proteome</keyword>
<dbReference type="InterPro" id="IPR034660">
    <property type="entry name" value="DinB/YfiT-like"/>
</dbReference>
<reference evidence="1 2" key="1">
    <citation type="journal article" date="2015" name="Stand. Genomic Sci.">
        <title>Genomic Encyclopedia of Bacterial and Archaeal Type Strains, Phase III: the genomes of soil and plant-associated and newly described type strains.</title>
        <authorList>
            <person name="Whitman W.B."/>
            <person name="Woyke T."/>
            <person name="Klenk H.P."/>
            <person name="Zhou Y."/>
            <person name="Lilburn T.G."/>
            <person name="Beck B.J."/>
            <person name="De Vos P."/>
            <person name="Vandamme P."/>
            <person name="Eisen J.A."/>
            <person name="Garrity G."/>
            <person name="Hugenholtz P."/>
            <person name="Kyrpides N.C."/>
        </authorList>
    </citation>
    <scope>NUCLEOTIDE SEQUENCE [LARGE SCALE GENOMIC DNA]</scope>
    <source>
        <strain evidence="1 2">VKM Ac-2541</strain>
    </source>
</reference>
<protein>
    <submittedName>
        <fullName evidence="1">Uncharacterized protein DUF664</fullName>
    </submittedName>
</protein>
<name>A0A4R2IZB9_9ACTN</name>
<evidence type="ECO:0000313" key="1">
    <source>
        <dbReference type="EMBL" id="TCO48335.1"/>
    </source>
</evidence>
<dbReference type="AlphaFoldDB" id="A0A4R2IZB9"/>